<comment type="caution">
    <text evidence="1">The sequence shown here is derived from an EMBL/GenBank/DDBJ whole genome shotgun (WGS) entry which is preliminary data.</text>
</comment>
<organism evidence="1 2">
    <name type="scientific">Polarella glacialis</name>
    <name type="common">Dinoflagellate</name>
    <dbReference type="NCBI Taxonomy" id="89957"/>
    <lineage>
        <taxon>Eukaryota</taxon>
        <taxon>Sar</taxon>
        <taxon>Alveolata</taxon>
        <taxon>Dinophyceae</taxon>
        <taxon>Suessiales</taxon>
        <taxon>Suessiaceae</taxon>
        <taxon>Polarella</taxon>
    </lineage>
</organism>
<dbReference type="AlphaFoldDB" id="A0A813HSR9"/>
<feature type="non-terminal residue" evidence="1">
    <location>
        <position position="258"/>
    </location>
</feature>
<dbReference type="EMBL" id="CAJNNW010001826">
    <property type="protein sequence ID" value="CAE8641299.1"/>
    <property type="molecule type" value="Genomic_DNA"/>
</dbReference>
<sequence length="258" mass="27622">MGQLISSAAPNCPCTGRGTGASLETAQSRVRDRWVKAHNLLAEPAARIPASVFVVVAIESSVVSGPRLDEYTDFLSALFGASTALMLPAVKADVGKHCFGYGCLLADEFYFDPDAGPADKLGLVEPKHLDVDTTLLAVRDKMNAAWTKVEKNKEQRVTINAFTEFCLKAHEEDVDDDLAVKHNYKRFLAKVFDVGVKMSGTTQGTLGQHCFKYAALFAGEFYFAAAHQAAGTTQDAAGGSGVCTRSVADVLRVTAEVP</sequence>
<evidence type="ECO:0000313" key="1">
    <source>
        <dbReference type="EMBL" id="CAE8641299.1"/>
    </source>
</evidence>
<gene>
    <name evidence="1" type="ORF">PGLA2088_LOCUS2291</name>
</gene>
<evidence type="ECO:0000313" key="2">
    <source>
        <dbReference type="Proteomes" id="UP000626109"/>
    </source>
</evidence>
<proteinExistence type="predicted"/>
<protein>
    <submittedName>
        <fullName evidence="1">Uncharacterized protein</fullName>
    </submittedName>
</protein>
<reference evidence="1" key="1">
    <citation type="submission" date="2021-02" db="EMBL/GenBank/DDBJ databases">
        <authorList>
            <person name="Dougan E. K."/>
            <person name="Rhodes N."/>
            <person name="Thang M."/>
            <person name="Chan C."/>
        </authorList>
    </citation>
    <scope>NUCLEOTIDE SEQUENCE</scope>
</reference>
<name>A0A813HSR9_POLGL</name>
<dbReference type="Proteomes" id="UP000626109">
    <property type="component" value="Unassembled WGS sequence"/>
</dbReference>
<accession>A0A813HSR9</accession>